<keyword evidence="4 6" id="KW-1133">Transmembrane helix</keyword>
<keyword evidence="3 6" id="KW-0812">Transmembrane</keyword>
<dbReference type="InterPro" id="IPR005538">
    <property type="entry name" value="LrgA/CidA"/>
</dbReference>
<reference evidence="7 8" key="1">
    <citation type="submission" date="2016-05" db="EMBL/GenBank/DDBJ databases">
        <title>Genomic Taxonomy of the Vibrionaceae.</title>
        <authorList>
            <person name="Gomez-Gil B."/>
            <person name="Enciso-Ibarra J."/>
        </authorList>
    </citation>
    <scope>NUCLEOTIDE SEQUENCE [LARGE SCALE GENOMIC DNA]</scope>
    <source>
        <strain evidence="7 8">CAIM 1920</strain>
    </source>
</reference>
<accession>A0A1C3EE11</accession>
<feature type="transmembrane region" description="Helical" evidence="6">
    <location>
        <begin position="32"/>
        <end position="51"/>
    </location>
</feature>
<comment type="subcellular location">
    <subcellularLocation>
        <location evidence="1">Cell membrane</location>
        <topology evidence="1">Multi-pass membrane protein</topology>
    </subcellularLocation>
</comment>
<dbReference type="GO" id="GO:0005886">
    <property type="term" value="C:plasma membrane"/>
    <property type="evidence" value="ECO:0007669"/>
    <property type="project" value="UniProtKB-SubCell"/>
</dbReference>
<evidence type="ECO:0000256" key="2">
    <source>
        <dbReference type="ARBA" id="ARBA00022475"/>
    </source>
</evidence>
<dbReference type="RefSeq" id="WP_068904449.1">
    <property type="nucleotide sequence ID" value="NZ_JBHUIF010000029.1"/>
</dbReference>
<dbReference type="Pfam" id="PF03788">
    <property type="entry name" value="LrgA"/>
    <property type="match status" value="1"/>
</dbReference>
<evidence type="ECO:0000256" key="6">
    <source>
        <dbReference type="SAM" id="Phobius"/>
    </source>
</evidence>
<dbReference type="AlphaFoldDB" id="A0A1C3EE11"/>
<protein>
    <submittedName>
        <fullName evidence="7">Antiholin LrgA</fullName>
    </submittedName>
</protein>
<evidence type="ECO:0000256" key="5">
    <source>
        <dbReference type="ARBA" id="ARBA00023136"/>
    </source>
</evidence>
<evidence type="ECO:0000313" key="7">
    <source>
        <dbReference type="EMBL" id="ODA31478.1"/>
    </source>
</evidence>
<keyword evidence="2" id="KW-1003">Cell membrane</keyword>
<dbReference type="EMBL" id="LYBM01000035">
    <property type="protein sequence ID" value="ODA31478.1"/>
    <property type="molecule type" value="Genomic_DNA"/>
</dbReference>
<keyword evidence="8" id="KW-1185">Reference proteome</keyword>
<organism evidence="7 8">
    <name type="scientific">Veronia pacifica</name>
    <dbReference type="NCBI Taxonomy" id="1080227"/>
    <lineage>
        <taxon>Bacteria</taxon>
        <taxon>Pseudomonadati</taxon>
        <taxon>Pseudomonadota</taxon>
        <taxon>Gammaproteobacteria</taxon>
        <taxon>Vibrionales</taxon>
        <taxon>Vibrionaceae</taxon>
        <taxon>Veronia</taxon>
    </lineage>
</organism>
<proteinExistence type="predicted"/>
<dbReference type="PANTHER" id="PTHR33931">
    <property type="entry name" value="HOLIN-LIKE PROTEIN CIDA-RELATED"/>
    <property type="match status" value="1"/>
</dbReference>
<evidence type="ECO:0000256" key="1">
    <source>
        <dbReference type="ARBA" id="ARBA00004651"/>
    </source>
</evidence>
<dbReference type="OrthoDB" id="385012at2"/>
<dbReference type="Proteomes" id="UP000094936">
    <property type="component" value="Unassembled WGS sequence"/>
</dbReference>
<gene>
    <name evidence="7" type="ORF">A8L45_16980</name>
</gene>
<evidence type="ECO:0000313" key="8">
    <source>
        <dbReference type="Proteomes" id="UP000094936"/>
    </source>
</evidence>
<feature type="transmembrane region" description="Helical" evidence="6">
    <location>
        <begin position="7"/>
        <end position="26"/>
    </location>
</feature>
<dbReference type="PANTHER" id="PTHR33931:SF2">
    <property type="entry name" value="HOLIN-LIKE PROTEIN CIDA"/>
    <property type="match status" value="1"/>
</dbReference>
<sequence length="113" mass="12065">MDKIAGFLIIAAFYFVGNALSVALSLPIPSSIVGMLLLLLMLSSGIIPARLVRSGCTALIGIMPLFFIPASMGLINHFETFKTHFFSLIGSTVISTILVLVVVAIVIDRKAKD</sequence>
<comment type="caution">
    <text evidence="7">The sequence shown here is derived from an EMBL/GenBank/DDBJ whole genome shotgun (WGS) entry which is preliminary data.</text>
</comment>
<evidence type="ECO:0000256" key="3">
    <source>
        <dbReference type="ARBA" id="ARBA00022692"/>
    </source>
</evidence>
<keyword evidence="5 6" id="KW-0472">Membrane</keyword>
<dbReference type="STRING" id="1080227.A8L45_16980"/>
<feature type="transmembrane region" description="Helical" evidence="6">
    <location>
        <begin position="58"/>
        <end position="78"/>
    </location>
</feature>
<feature type="transmembrane region" description="Helical" evidence="6">
    <location>
        <begin position="84"/>
        <end position="107"/>
    </location>
</feature>
<name>A0A1C3EE11_9GAMM</name>
<evidence type="ECO:0000256" key="4">
    <source>
        <dbReference type="ARBA" id="ARBA00022989"/>
    </source>
</evidence>